<organism evidence="1 2">
    <name type="scientific">Selenomonas ruminantium</name>
    <dbReference type="NCBI Taxonomy" id="971"/>
    <lineage>
        <taxon>Bacteria</taxon>
        <taxon>Bacillati</taxon>
        <taxon>Bacillota</taxon>
        <taxon>Negativicutes</taxon>
        <taxon>Selenomonadales</taxon>
        <taxon>Selenomonadaceae</taxon>
        <taxon>Selenomonas</taxon>
    </lineage>
</organism>
<protein>
    <submittedName>
        <fullName evidence="1">Uncharacterized protein</fullName>
    </submittedName>
</protein>
<name>A0A1H4A653_SELRU</name>
<gene>
    <name evidence="1" type="ORF">SAMN05660648_02736</name>
</gene>
<sequence length="92" mass="10496">MDFVKHLYTSKETGCTLDYEIESTIKLDKILLSRNGADITAPRIMFAIEAKDVGGTYAMRDWILGNMQVADEEMVQRFLMIIPHILVPYIDA</sequence>
<evidence type="ECO:0000313" key="2">
    <source>
        <dbReference type="Proteomes" id="UP000183469"/>
    </source>
</evidence>
<dbReference type="AlphaFoldDB" id="A0A1H4A653"/>
<dbReference type="EMBL" id="FNQG01000014">
    <property type="protein sequence ID" value="SEA31161.1"/>
    <property type="molecule type" value="Genomic_DNA"/>
</dbReference>
<reference evidence="1 2" key="1">
    <citation type="submission" date="2016-10" db="EMBL/GenBank/DDBJ databases">
        <authorList>
            <person name="de Groot N.N."/>
        </authorList>
    </citation>
    <scope>NUCLEOTIDE SEQUENCE [LARGE SCALE GENOMIC DNA]</scope>
    <source>
        <strain evidence="1 2">DSM 2872</strain>
    </source>
</reference>
<accession>A0A1H4A653</accession>
<proteinExistence type="predicted"/>
<dbReference type="Proteomes" id="UP000183469">
    <property type="component" value="Unassembled WGS sequence"/>
</dbReference>
<evidence type="ECO:0000313" key="1">
    <source>
        <dbReference type="EMBL" id="SEA31161.1"/>
    </source>
</evidence>